<dbReference type="InterPro" id="IPR010852">
    <property type="entry name" value="ABATE"/>
</dbReference>
<reference evidence="3 4" key="1">
    <citation type="submission" date="2019-06" db="EMBL/GenBank/DDBJ databases">
        <title>Sequencing the genomes of 1000 actinobacteria strains.</title>
        <authorList>
            <person name="Klenk H.-P."/>
        </authorList>
    </citation>
    <scope>NUCLEOTIDE SEQUENCE [LARGE SCALE GENOMIC DNA]</scope>
    <source>
        <strain evidence="3 4">DSM 25218</strain>
    </source>
</reference>
<sequence length="206" mass="22096">MVFTHDTGVGLQAAASLANTLALSPGAVDELTTVDDLSELFESYGYTGRHDRTRAELDEVRALRPRLRDLLVAEEGEAVRLANQMLAEHDATPQLVRHTTYDWHIHATGFDAPLATRIAVETAMAMVDVIRTDELSRLAVCADEGCAGIVVDLSRNRSKRYCSATCTNRNAVAAYRERQGAAGGQTASGQSSGQASSRASSQASTK</sequence>
<keyword evidence="4" id="KW-1185">Reference proteome</keyword>
<feature type="region of interest" description="Disordered" evidence="1">
    <location>
        <begin position="177"/>
        <end position="206"/>
    </location>
</feature>
<accession>A0A543A4J4</accession>
<evidence type="ECO:0000256" key="1">
    <source>
        <dbReference type="SAM" id="MobiDB-lite"/>
    </source>
</evidence>
<protein>
    <submittedName>
        <fullName evidence="3">Putative RNA-binding Zn ribbon-like protein</fullName>
    </submittedName>
</protein>
<gene>
    <name evidence="3" type="ORF">FB381_1398</name>
</gene>
<dbReference type="Proteomes" id="UP000320209">
    <property type="component" value="Unassembled WGS sequence"/>
</dbReference>
<dbReference type="OrthoDB" id="3531194at2"/>
<dbReference type="InterPro" id="IPR023286">
    <property type="entry name" value="ABATE_dom_sf"/>
</dbReference>
<dbReference type="AlphaFoldDB" id="A0A543A4J4"/>
<dbReference type="EMBL" id="VFOV01000001">
    <property type="protein sequence ID" value="TQL67521.1"/>
    <property type="molecule type" value="Genomic_DNA"/>
</dbReference>
<name>A0A543A4J4_9ACTN</name>
<dbReference type="SUPFAM" id="SSF160904">
    <property type="entry name" value="Jann2411-like"/>
    <property type="match status" value="1"/>
</dbReference>
<dbReference type="PANTHER" id="PTHR35525:SF3">
    <property type="entry name" value="BLL6575 PROTEIN"/>
    <property type="match status" value="1"/>
</dbReference>
<evidence type="ECO:0000313" key="4">
    <source>
        <dbReference type="Proteomes" id="UP000320209"/>
    </source>
</evidence>
<feature type="domain" description="Zinc finger CGNR" evidence="2">
    <location>
        <begin position="137"/>
        <end position="179"/>
    </location>
</feature>
<comment type="caution">
    <text evidence="3">The sequence shown here is derived from an EMBL/GenBank/DDBJ whole genome shotgun (WGS) entry which is preliminary data.</text>
</comment>
<dbReference type="RefSeq" id="WP_141779611.1">
    <property type="nucleotide sequence ID" value="NZ_VFOV01000001.1"/>
</dbReference>
<evidence type="ECO:0000313" key="3">
    <source>
        <dbReference type="EMBL" id="TQL67521.1"/>
    </source>
</evidence>
<dbReference type="Pfam" id="PF07336">
    <property type="entry name" value="ABATE"/>
    <property type="match status" value="1"/>
</dbReference>
<feature type="compositionally biased region" description="Low complexity" evidence="1">
    <location>
        <begin position="184"/>
        <end position="206"/>
    </location>
</feature>
<evidence type="ECO:0000259" key="2">
    <source>
        <dbReference type="Pfam" id="PF11706"/>
    </source>
</evidence>
<proteinExistence type="predicted"/>
<dbReference type="Gene3D" id="1.10.3300.10">
    <property type="entry name" value="Jann2411-like domain"/>
    <property type="match status" value="1"/>
</dbReference>
<dbReference type="Pfam" id="PF11706">
    <property type="entry name" value="zf-CGNR"/>
    <property type="match status" value="1"/>
</dbReference>
<dbReference type="InterPro" id="IPR021005">
    <property type="entry name" value="Znf_CGNR"/>
</dbReference>
<organism evidence="3 4">
    <name type="scientific">Nocardioides albertanoniae</name>
    <dbReference type="NCBI Taxonomy" id="1175486"/>
    <lineage>
        <taxon>Bacteria</taxon>
        <taxon>Bacillati</taxon>
        <taxon>Actinomycetota</taxon>
        <taxon>Actinomycetes</taxon>
        <taxon>Propionibacteriales</taxon>
        <taxon>Nocardioidaceae</taxon>
        <taxon>Nocardioides</taxon>
    </lineage>
</organism>
<dbReference type="PANTHER" id="PTHR35525">
    <property type="entry name" value="BLL6575 PROTEIN"/>
    <property type="match status" value="1"/>
</dbReference>